<dbReference type="RefSeq" id="WP_356953927.1">
    <property type="nucleotide sequence ID" value="NZ_JBEYBD010000001.1"/>
</dbReference>
<dbReference type="PANTHER" id="PTHR33371">
    <property type="entry name" value="INTERMEMBRANE PHOSPHOLIPID TRANSPORT SYSTEM BINDING PROTEIN MLAD-RELATED"/>
    <property type="match status" value="1"/>
</dbReference>
<name>A0ABV2WPU8_9NOCA</name>
<organism evidence="2 3">
    <name type="scientific">Nocardia rhamnosiphila</name>
    <dbReference type="NCBI Taxonomy" id="426716"/>
    <lineage>
        <taxon>Bacteria</taxon>
        <taxon>Bacillati</taxon>
        <taxon>Actinomycetota</taxon>
        <taxon>Actinomycetes</taxon>
        <taxon>Mycobacteriales</taxon>
        <taxon>Nocardiaceae</taxon>
        <taxon>Nocardia</taxon>
    </lineage>
</organism>
<reference evidence="2 3" key="1">
    <citation type="submission" date="2024-06" db="EMBL/GenBank/DDBJ databases">
        <title>The Natural Products Discovery Center: Release of the First 8490 Sequenced Strains for Exploring Actinobacteria Biosynthetic Diversity.</title>
        <authorList>
            <person name="Kalkreuter E."/>
            <person name="Kautsar S.A."/>
            <person name="Yang D."/>
            <person name="Bader C.D."/>
            <person name="Teijaro C.N."/>
            <person name="Fluegel L."/>
            <person name="Davis C.M."/>
            <person name="Simpson J.R."/>
            <person name="Lauterbach L."/>
            <person name="Steele A.D."/>
            <person name="Gui C."/>
            <person name="Meng S."/>
            <person name="Li G."/>
            <person name="Viehrig K."/>
            <person name="Ye F."/>
            <person name="Su P."/>
            <person name="Kiefer A.F."/>
            <person name="Nichols A."/>
            <person name="Cepeda A.J."/>
            <person name="Yan W."/>
            <person name="Fan B."/>
            <person name="Jiang Y."/>
            <person name="Adhikari A."/>
            <person name="Zheng C.-J."/>
            <person name="Schuster L."/>
            <person name="Cowan T.M."/>
            <person name="Smanski M.J."/>
            <person name="Chevrette M.G."/>
            <person name="De Carvalho L.P.S."/>
            <person name="Shen B."/>
        </authorList>
    </citation>
    <scope>NUCLEOTIDE SEQUENCE [LARGE SCALE GENOMIC DNA]</scope>
    <source>
        <strain evidence="2 3">NPDC019708</strain>
    </source>
</reference>
<evidence type="ECO:0000313" key="3">
    <source>
        <dbReference type="Proteomes" id="UP001550628"/>
    </source>
</evidence>
<accession>A0ABV2WPU8</accession>
<evidence type="ECO:0000259" key="1">
    <source>
        <dbReference type="Pfam" id="PF02470"/>
    </source>
</evidence>
<gene>
    <name evidence="2" type="ORF">ABZ510_13745</name>
</gene>
<dbReference type="PANTHER" id="PTHR33371:SF15">
    <property type="entry name" value="LIPOPROTEIN LPRN"/>
    <property type="match status" value="1"/>
</dbReference>
<dbReference type="InterPro" id="IPR052336">
    <property type="entry name" value="MlaD_Phospholipid_Transporter"/>
</dbReference>
<comment type="caution">
    <text evidence="2">The sequence shown here is derived from an EMBL/GenBank/DDBJ whole genome shotgun (WGS) entry which is preliminary data.</text>
</comment>
<keyword evidence="3" id="KW-1185">Reference proteome</keyword>
<evidence type="ECO:0000313" key="2">
    <source>
        <dbReference type="EMBL" id="MEU1952921.1"/>
    </source>
</evidence>
<dbReference type="EMBL" id="JBEYBF010000008">
    <property type="protein sequence ID" value="MEU1952921.1"/>
    <property type="molecule type" value="Genomic_DNA"/>
</dbReference>
<dbReference type="PROSITE" id="PS51257">
    <property type="entry name" value="PROKAR_LIPOPROTEIN"/>
    <property type="match status" value="1"/>
</dbReference>
<proteinExistence type="predicted"/>
<dbReference type="InterPro" id="IPR003399">
    <property type="entry name" value="Mce/MlaD"/>
</dbReference>
<sequence>MRRRVLLLSVLLVVLAWTVLGCAFDPSEQVLPGTGIRGGTYELRIEFDSVLSLPAGAQVRSGGVRVGALRTVELGDDVVTARVAIADDVQVPARTRAELRRTTVLGDIHIALIPPADATGARLLGDGDTIGPPDTESGPQPEDLLAQIATFVNGGSTTRLQDALTRLGTALPADPAETRQLAGLVATEVDGAAGSTAEIGRILAATEQMSVRLTQMRADVGFIFSETARRRLDRVPEFMTAVLNVVIDVETLTTGLDWLIPRMPHLNTQLEQLAVLLREPSPHATELRGNAGAAAQLAQTELVPFLRDPRVNLRSVSLSAEAGPAVDALVVLRMIGAVP</sequence>
<protein>
    <submittedName>
        <fullName evidence="2">MlaD family protein</fullName>
    </submittedName>
</protein>
<feature type="domain" description="Mce/MlaD" evidence="1">
    <location>
        <begin position="40"/>
        <end position="115"/>
    </location>
</feature>
<dbReference type="Pfam" id="PF02470">
    <property type="entry name" value="MlaD"/>
    <property type="match status" value="1"/>
</dbReference>
<dbReference type="Proteomes" id="UP001550628">
    <property type="component" value="Unassembled WGS sequence"/>
</dbReference>